<dbReference type="Proteomes" id="UP000217431">
    <property type="component" value="Chromosome I"/>
</dbReference>
<accession>A0A0S3UGY4</accession>
<reference evidence="2 4" key="2">
    <citation type="submission" date="2017-11" db="EMBL/GenBank/DDBJ databases">
        <title>Genome sequencing of Prevotella intermedia KCOM 2833.</title>
        <authorList>
            <person name="Kook J.-K."/>
            <person name="Park S.-N."/>
            <person name="Lim Y.K."/>
        </authorList>
    </citation>
    <scope>NUCLEOTIDE SEQUENCE [LARGE SCALE GENOMIC DNA]</scope>
    <source>
        <strain evidence="2 4">KCOM 2833</strain>
    </source>
</reference>
<gene>
    <name evidence="2" type="ORF">CTM59_02375</name>
    <name evidence="1" type="ORF">PIOMA14_I_0245</name>
</gene>
<sequence length="166" mass="18806">MKQSMKSKTVQKHRPARKMLTKSVFRYFNRKPLSWQHEKIALLVDKAARAGKAFIDVDDRIIISYIFMGRVIIIVIPAEEVRGWCGNEPHPLPPLPPLPDPNPEPDPCPTPHHVWLDKEQRKTVGSYLSAMLKEHQEAALHLSQMGNGFHTIPIGGKANLHIMGKV</sequence>
<name>A0A0S3UGY4_PREIN</name>
<dbReference type="RefSeq" id="WP_045167633.1">
    <property type="nucleotide sequence ID" value="NZ_PENH01000001.1"/>
</dbReference>
<dbReference type="AlphaFoldDB" id="A0A0S3UGY4"/>
<dbReference type="EMBL" id="PENH01000001">
    <property type="protein sequence ID" value="PJI24990.1"/>
    <property type="molecule type" value="Genomic_DNA"/>
</dbReference>
<evidence type="ECO:0000313" key="4">
    <source>
        <dbReference type="Proteomes" id="UP000231201"/>
    </source>
</evidence>
<evidence type="ECO:0000313" key="2">
    <source>
        <dbReference type="EMBL" id="PJI24990.1"/>
    </source>
</evidence>
<organism evidence="1 3">
    <name type="scientific">Prevotella intermedia</name>
    <dbReference type="NCBI Taxonomy" id="28131"/>
    <lineage>
        <taxon>Bacteria</taxon>
        <taxon>Pseudomonadati</taxon>
        <taxon>Bacteroidota</taxon>
        <taxon>Bacteroidia</taxon>
        <taxon>Bacteroidales</taxon>
        <taxon>Prevotellaceae</taxon>
        <taxon>Prevotella</taxon>
    </lineage>
</organism>
<evidence type="ECO:0000313" key="1">
    <source>
        <dbReference type="EMBL" id="BAU16754.1"/>
    </source>
</evidence>
<protein>
    <submittedName>
        <fullName evidence="1">Uncharacterized protein</fullName>
    </submittedName>
</protein>
<evidence type="ECO:0000313" key="3">
    <source>
        <dbReference type="Proteomes" id="UP000217431"/>
    </source>
</evidence>
<proteinExistence type="predicted"/>
<dbReference type="Proteomes" id="UP000231201">
    <property type="component" value="Unassembled WGS sequence"/>
</dbReference>
<reference evidence="1 3" key="1">
    <citation type="journal article" date="2016" name="DNA Res.">
        <title>The complete genome sequencing of Prevotella intermedia strain OMA14 and a subsequent fine-scale, intra-species genomic comparison reveal an unusual amplification of conjugative and mobile transposons and identify a novel Prevotella-lineage-specific repeat.</title>
        <authorList>
            <person name="Naito M."/>
            <person name="Ogura Y."/>
            <person name="Itoh T."/>
            <person name="Shoji M."/>
            <person name="Okamoto M."/>
            <person name="Hayashi T."/>
            <person name="Nakayama K."/>
        </authorList>
    </citation>
    <scope>NUCLEOTIDE SEQUENCE [LARGE SCALE GENOMIC DNA]</scope>
    <source>
        <strain evidence="1 3">OMA14</strain>
    </source>
</reference>
<dbReference type="EMBL" id="AP014597">
    <property type="protein sequence ID" value="BAU16754.1"/>
    <property type="molecule type" value="Genomic_DNA"/>
</dbReference>